<dbReference type="WBParaSite" id="ACOC_0001074101-mRNA-1">
    <property type="protein sequence ID" value="ACOC_0001074101-mRNA-1"/>
    <property type="gene ID" value="ACOC_0001074101"/>
</dbReference>
<dbReference type="InterPro" id="IPR000626">
    <property type="entry name" value="Ubiquitin-like_dom"/>
</dbReference>
<dbReference type="STRING" id="334426.A0A158PKZ8"/>
<evidence type="ECO:0000313" key="3">
    <source>
        <dbReference type="EMBL" id="VDM62327.1"/>
    </source>
</evidence>
<dbReference type="GO" id="GO:0051087">
    <property type="term" value="F:protein-folding chaperone binding"/>
    <property type="evidence" value="ECO:0007669"/>
    <property type="project" value="InterPro"/>
</dbReference>
<feature type="compositionally biased region" description="Low complexity" evidence="1">
    <location>
        <begin position="135"/>
        <end position="154"/>
    </location>
</feature>
<organism evidence="5">
    <name type="scientific">Angiostrongylus costaricensis</name>
    <name type="common">Nematode worm</name>
    <dbReference type="NCBI Taxonomy" id="334426"/>
    <lineage>
        <taxon>Eukaryota</taxon>
        <taxon>Metazoa</taxon>
        <taxon>Ecdysozoa</taxon>
        <taxon>Nematoda</taxon>
        <taxon>Chromadorea</taxon>
        <taxon>Rhabditida</taxon>
        <taxon>Rhabditina</taxon>
        <taxon>Rhabditomorpha</taxon>
        <taxon>Strongyloidea</taxon>
        <taxon>Metastrongylidae</taxon>
        <taxon>Angiostrongylus</taxon>
    </lineage>
</organism>
<feature type="domain" description="Ubiquitin-like" evidence="2">
    <location>
        <begin position="25"/>
        <end position="77"/>
    </location>
</feature>
<reference evidence="3 4" key="2">
    <citation type="submission" date="2018-11" db="EMBL/GenBank/DDBJ databases">
        <authorList>
            <consortium name="Pathogen Informatics"/>
        </authorList>
    </citation>
    <scope>NUCLEOTIDE SEQUENCE [LARGE SCALE GENOMIC DNA]</scope>
    <source>
        <strain evidence="3 4">Costa Rica</strain>
    </source>
</reference>
<dbReference type="EMBL" id="UYYA01004536">
    <property type="protein sequence ID" value="VDM62327.1"/>
    <property type="molecule type" value="Genomic_DNA"/>
</dbReference>
<evidence type="ECO:0000313" key="4">
    <source>
        <dbReference type="Proteomes" id="UP000267027"/>
    </source>
</evidence>
<name>A0A158PKZ8_ANGCS</name>
<dbReference type="SUPFAM" id="SSF54236">
    <property type="entry name" value="Ubiquitin-like"/>
    <property type="match status" value="1"/>
</dbReference>
<evidence type="ECO:0000259" key="2">
    <source>
        <dbReference type="PROSITE" id="PS50053"/>
    </source>
</evidence>
<dbReference type="InterPro" id="IPR029071">
    <property type="entry name" value="Ubiquitin-like_domsf"/>
</dbReference>
<feature type="region of interest" description="Disordered" evidence="1">
    <location>
        <begin position="132"/>
        <end position="154"/>
    </location>
</feature>
<evidence type="ECO:0000313" key="5">
    <source>
        <dbReference type="WBParaSite" id="ACOC_0001074101-mRNA-1"/>
    </source>
</evidence>
<proteinExistence type="predicted"/>
<protein>
    <submittedName>
        <fullName evidence="5">Ubiquitin-like domain-containing protein</fullName>
    </submittedName>
</protein>
<dbReference type="InterPro" id="IPR036533">
    <property type="entry name" value="BAG_dom_sf"/>
</dbReference>
<dbReference type="SUPFAM" id="SSF63491">
    <property type="entry name" value="BAG domain"/>
    <property type="match status" value="1"/>
</dbReference>
<dbReference type="OMA" id="MRISSFE"/>
<accession>A0A158PKZ8</accession>
<dbReference type="Gene3D" id="3.10.20.90">
    <property type="entry name" value="Phosphatidylinositol 3-kinase Catalytic Subunit, Chain A, domain 1"/>
    <property type="match status" value="1"/>
</dbReference>
<dbReference type="AlphaFoldDB" id="A0A158PKZ8"/>
<sequence length="422" mass="46418">MKVKVSVGSKSFHIEIGEGEGSVSTLGELKALVAEKADIDPALMKIIHRGKTVTGGNDQSLFDMNLKDNDRVIVMGKASVSLKDDLGYSSLVSYEKTNLSGLQKEHQDIESDLSALERNYLDGGIFSFKGDDSNDPSLSSPPMSRRGVVHGSGSSKEGELLSLVQNLVNACISRRLVEQKKFAECLKRSLTGVADPSETFLYYFLKKRSSDEDALKNLLRAVEMCVDDLCLLLLCGFIHDLVSVGSIKARLARHRKLIKADATSALIRTLRCRLKEAICRKKSRTTKCEEEDTTLAEQCDDAVAALVLAVGAKARNAQLALRHRGFAKQLLMRISSLEAKDPIESAFLARCLEMLYFVAKTRKARVLLVGENVVCRMLPLLERHACLTKEESCQHSSTTSTDVHTEICLISLAVLRLLSINS</sequence>
<evidence type="ECO:0000256" key="1">
    <source>
        <dbReference type="SAM" id="MobiDB-lite"/>
    </source>
</evidence>
<dbReference type="Pfam" id="PF00240">
    <property type="entry name" value="ubiquitin"/>
    <property type="match status" value="1"/>
</dbReference>
<dbReference type="PROSITE" id="PS50053">
    <property type="entry name" value="UBIQUITIN_2"/>
    <property type="match status" value="1"/>
</dbReference>
<dbReference type="OrthoDB" id="5864960at2759"/>
<gene>
    <name evidence="3" type="ORF">ACOC_LOCUS10742</name>
</gene>
<keyword evidence="4" id="KW-1185">Reference proteome</keyword>
<reference evidence="5" key="1">
    <citation type="submission" date="2016-04" db="UniProtKB">
        <authorList>
            <consortium name="WormBaseParasite"/>
        </authorList>
    </citation>
    <scope>IDENTIFICATION</scope>
</reference>
<dbReference type="Gene3D" id="1.20.58.120">
    <property type="entry name" value="BAG domain"/>
    <property type="match status" value="1"/>
</dbReference>
<dbReference type="Proteomes" id="UP000267027">
    <property type="component" value="Unassembled WGS sequence"/>
</dbReference>